<feature type="short sequence motif" description="DGA/G" evidence="4">
    <location>
        <begin position="167"/>
        <end position="169"/>
    </location>
</feature>
<feature type="domain" description="PNPLA" evidence="5">
    <location>
        <begin position="10"/>
        <end position="180"/>
    </location>
</feature>
<protein>
    <submittedName>
        <fullName evidence="6">Patatin-like phospholipase family protein</fullName>
    </submittedName>
</protein>
<evidence type="ECO:0000256" key="1">
    <source>
        <dbReference type="ARBA" id="ARBA00022801"/>
    </source>
</evidence>
<sequence length="290" mass="29920">MIALPGPVGFVLGGGGSLGAGQVGMLKALAEHDITPDLVVGTSVGSVNGSLLALDPDKAPERLALIWEHMTRPRVFPGGPLAQLRTLRAHKKFLFPNTGLATVIEQGLGGADDFADLRLPFGAVAVDSTTGQAVLIRTGPLVPAILASSAIPGVYPPVHLDGRVLYDGGVLANVPIRQALAMGAKSLVVLDCAFPGHLPTVPETLAETLLFWATLSMRNQAVLEVELASADVPVLYLPGPPVQPVTPLDFSHTAELIASSYTASTAFLDTVRVDGPGLYGAPGGPPVETI</sequence>
<dbReference type="GO" id="GO:0016042">
    <property type="term" value="P:lipid catabolic process"/>
    <property type="evidence" value="ECO:0007669"/>
    <property type="project" value="UniProtKB-UniRule"/>
</dbReference>
<dbReference type="PROSITE" id="PS51635">
    <property type="entry name" value="PNPLA"/>
    <property type="match status" value="1"/>
</dbReference>
<accession>A0A9X2VR04</accession>
<keyword evidence="1 4" id="KW-0378">Hydrolase</keyword>
<gene>
    <name evidence="6" type="ORF">NZH93_30775</name>
</gene>
<evidence type="ECO:0000313" key="7">
    <source>
        <dbReference type="Proteomes" id="UP001141259"/>
    </source>
</evidence>
<evidence type="ECO:0000256" key="3">
    <source>
        <dbReference type="ARBA" id="ARBA00023098"/>
    </source>
</evidence>
<feature type="active site" description="Nucleophile" evidence="4">
    <location>
        <position position="43"/>
    </location>
</feature>
<dbReference type="PANTHER" id="PTHR14226:SF29">
    <property type="entry name" value="NEUROPATHY TARGET ESTERASE SWS"/>
    <property type="match status" value="1"/>
</dbReference>
<evidence type="ECO:0000256" key="4">
    <source>
        <dbReference type="PROSITE-ProRule" id="PRU01161"/>
    </source>
</evidence>
<name>A0A9X2VR04_9PSEU</name>
<feature type="active site" description="Proton acceptor" evidence="4">
    <location>
        <position position="167"/>
    </location>
</feature>
<dbReference type="InterPro" id="IPR002641">
    <property type="entry name" value="PNPLA_dom"/>
</dbReference>
<evidence type="ECO:0000256" key="2">
    <source>
        <dbReference type="ARBA" id="ARBA00022963"/>
    </source>
</evidence>
<evidence type="ECO:0000313" key="6">
    <source>
        <dbReference type="EMBL" id="MCS7481263.1"/>
    </source>
</evidence>
<comment type="caution">
    <text evidence="6">The sequence shown here is derived from an EMBL/GenBank/DDBJ whole genome shotgun (WGS) entry which is preliminary data.</text>
</comment>
<keyword evidence="2 4" id="KW-0442">Lipid degradation</keyword>
<dbReference type="EMBL" id="JANYMP010000017">
    <property type="protein sequence ID" value="MCS7481263.1"/>
    <property type="molecule type" value="Genomic_DNA"/>
</dbReference>
<organism evidence="6 7">
    <name type="scientific">Umezawaea endophytica</name>
    <dbReference type="NCBI Taxonomy" id="1654476"/>
    <lineage>
        <taxon>Bacteria</taxon>
        <taxon>Bacillati</taxon>
        <taxon>Actinomycetota</taxon>
        <taxon>Actinomycetes</taxon>
        <taxon>Pseudonocardiales</taxon>
        <taxon>Pseudonocardiaceae</taxon>
        <taxon>Umezawaea</taxon>
    </lineage>
</organism>
<keyword evidence="3 4" id="KW-0443">Lipid metabolism</keyword>
<reference evidence="6" key="1">
    <citation type="submission" date="2022-08" db="EMBL/GenBank/DDBJ databases">
        <authorList>
            <person name="Tistechok S."/>
            <person name="Samborskyy M."/>
            <person name="Roman I."/>
        </authorList>
    </citation>
    <scope>NUCLEOTIDE SEQUENCE</scope>
    <source>
        <strain evidence="6">DSM 103496</strain>
    </source>
</reference>
<dbReference type="InterPro" id="IPR016035">
    <property type="entry name" value="Acyl_Trfase/lysoPLipase"/>
</dbReference>
<dbReference type="Pfam" id="PF01734">
    <property type="entry name" value="Patatin"/>
    <property type="match status" value="1"/>
</dbReference>
<dbReference type="Proteomes" id="UP001141259">
    <property type="component" value="Unassembled WGS sequence"/>
</dbReference>
<dbReference type="GO" id="GO:0016787">
    <property type="term" value="F:hydrolase activity"/>
    <property type="evidence" value="ECO:0007669"/>
    <property type="project" value="UniProtKB-UniRule"/>
</dbReference>
<dbReference type="RefSeq" id="WP_259626752.1">
    <property type="nucleotide sequence ID" value="NZ_JBHLXT010000007.1"/>
</dbReference>
<feature type="short sequence motif" description="GXGXXG" evidence="4">
    <location>
        <begin position="14"/>
        <end position="19"/>
    </location>
</feature>
<dbReference type="PANTHER" id="PTHR14226">
    <property type="entry name" value="NEUROPATHY TARGET ESTERASE/SWISS CHEESE D.MELANOGASTER"/>
    <property type="match status" value="1"/>
</dbReference>
<feature type="short sequence motif" description="GXSXG" evidence="4">
    <location>
        <begin position="41"/>
        <end position="45"/>
    </location>
</feature>
<dbReference type="AlphaFoldDB" id="A0A9X2VR04"/>
<keyword evidence="7" id="KW-1185">Reference proteome</keyword>
<dbReference type="InterPro" id="IPR050301">
    <property type="entry name" value="NTE"/>
</dbReference>
<dbReference type="Gene3D" id="3.40.1090.10">
    <property type="entry name" value="Cytosolic phospholipase A2 catalytic domain"/>
    <property type="match status" value="2"/>
</dbReference>
<proteinExistence type="predicted"/>
<evidence type="ECO:0000259" key="5">
    <source>
        <dbReference type="PROSITE" id="PS51635"/>
    </source>
</evidence>
<dbReference type="SUPFAM" id="SSF52151">
    <property type="entry name" value="FabD/lysophospholipase-like"/>
    <property type="match status" value="1"/>
</dbReference>